<dbReference type="InterPro" id="IPR010982">
    <property type="entry name" value="Lambda_DNA-bd_dom_sf"/>
</dbReference>
<dbReference type="RefSeq" id="WP_269312092.1">
    <property type="nucleotide sequence ID" value="NZ_CP114052.1"/>
</dbReference>
<protein>
    <submittedName>
        <fullName evidence="2">Helix-turn-helix transcriptional regulator</fullName>
    </submittedName>
</protein>
<sequence length="67" mass="7596">MIENKRYAVLKSILVKKGLSQGEIADGIGMDRSTFNIKINRHAGRDFTLQEALRISNLIDTPIDDFF</sequence>
<dbReference type="SMART" id="SM00530">
    <property type="entry name" value="HTH_XRE"/>
    <property type="match status" value="1"/>
</dbReference>
<dbReference type="PROSITE" id="PS50943">
    <property type="entry name" value="HTH_CROC1"/>
    <property type="match status" value="1"/>
</dbReference>
<evidence type="ECO:0000313" key="2">
    <source>
        <dbReference type="EMBL" id="WAW15419.1"/>
    </source>
</evidence>
<accession>A0ABY7JSI8</accession>
<evidence type="ECO:0000313" key="3">
    <source>
        <dbReference type="Proteomes" id="UP001164187"/>
    </source>
</evidence>
<dbReference type="Gene3D" id="1.10.260.40">
    <property type="entry name" value="lambda repressor-like DNA-binding domains"/>
    <property type="match status" value="1"/>
</dbReference>
<evidence type="ECO:0000259" key="1">
    <source>
        <dbReference type="PROSITE" id="PS50943"/>
    </source>
</evidence>
<dbReference type="CDD" id="cd00093">
    <property type="entry name" value="HTH_XRE"/>
    <property type="match status" value="1"/>
</dbReference>
<proteinExistence type="predicted"/>
<name>A0ABY7JSI8_9FIRM</name>
<organism evidence="2 3">
    <name type="scientific">Peptostreptococcus equinus</name>
    <dbReference type="NCBI Taxonomy" id="3003601"/>
    <lineage>
        <taxon>Bacteria</taxon>
        <taxon>Bacillati</taxon>
        <taxon>Bacillota</taxon>
        <taxon>Clostridia</taxon>
        <taxon>Peptostreptococcales</taxon>
        <taxon>Peptostreptococcaceae</taxon>
        <taxon>Peptostreptococcus</taxon>
    </lineage>
</organism>
<gene>
    <name evidence="2" type="ORF">O0R46_02955</name>
</gene>
<feature type="domain" description="HTH cro/C1-type" evidence="1">
    <location>
        <begin position="10"/>
        <end position="34"/>
    </location>
</feature>
<keyword evidence="3" id="KW-1185">Reference proteome</keyword>
<dbReference type="InterPro" id="IPR001387">
    <property type="entry name" value="Cro/C1-type_HTH"/>
</dbReference>
<reference evidence="2" key="1">
    <citation type="submission" date="2022-12" db="EMBL/GenBank/DDBJ databases">
        <title>Peptostreptococcus.</title>
        <authorList>
            <person name="Lee S.H."/>
        </authorList>
    </citation>
    <scope>NUCLEOTIDE SEQUENCE</scope>
    <source>
        <strain evidence="2">CBA3647</strain>
    </source>
</reference>
<dbReference type="EMBL" id="CP114052">
    <property type="protein sequence ID" value="WAW15419.1"/>
    <property type="molecule type" value="Genomic_DNA"/>
</dbReference>
<dbReference type="Proteomes" id="UP001164187">
    <property type="component" value="Chromosome"/>
</dbReference>
<dbReference type="SUPFAM" id="SSF47413">
    <property type="entry name" value="lambda repressor-like DNA-binding domains"/>
    <property type="match status" value="1"/>
</dbReference>